<dbReference type="OrthoDB" id="773760at2759"/>
<evidence type="ECO:0000259" key="2">
    <source>
        <dbReference type="PROSITE" id="PS50846"/>
    </source>
</evidence>
<feature type="region of interest" description="Disordered" evidence="1">
    <location>
        <begin position="119"/>
        <end position="171"/>
    </location>
</feature>
<dbReference type="GO" id="GO:0046872">
    <property type="term" value="F:metal ion binding"/>
    <property type="evidence" value="ECO:0007669"/>
    <property type="project" value="InterPro"/>
</dbReference>
<reference evidence="3" key="2">
    <citation type="journal article" date="2023" name="Plants (Basel)">
        <title>Annotation of the Turnera subulata (Passifloraceae) Draft Genome Reveals the S-Locus Evolved after the Divergence of Turneroideae from Passifloroideae in a Stepwise Manner.</title>
        <authorList>
            <person name="Henning P.M."/>
            <person name="Roalson E.H."/>
            <person name="Mir W."/>
            <person name="McCubbin A.G."/>
            <person name="Shore J.S."/>
        </authorList>
    </citation>
    <scope>NUCLEOTIDE SEQUENCE</scope>
    <source>
        <strain evidence="3">F60SS</strain>
    </source>
</reference>
<feature type="domain" description="HMA" evidence="2">
    <location>
        <begin position="59"/>
        <end position="122"/>
    </location>
</feature>
<dbReference type="InterPro" id="IPR006121">
    <property type="entry name" value="HMA_dom"/>
</dbReference>
<keyword evidence="4" id="KW-1185">Reference proteome</keyword>
<sequence>MAKKKNKNNNNNAANNGEGEKKENKEESPKKEEAAATEGGGGGGGEEKKEKKKEKDNNIISVVLKIEMHCDGCASKITKLARSLDGVESAKADSGSNKLTVVGQVDPLQIRDILHDKTHKKVDLISPQPKKEKEDNTNKPNNNNNNNNNKNQTKDDKSKKPDADKKPKETPVTAAVLKLSLHCQGCIEKIHRIVSKTKGVHEMTLDKQKETVTVKGTMDVKALTEALKDRLKRPVEVVPPKKEKEGNGGEKDGENGGGKKKGGGGGGNQGNAGGGDGGAGPKVEGNKMEYVVQPGYGPGYGIVGQPVYPYELVGRPVYPEGYVPGRPVYPYGYDYGYGSYGPPQGYYIDHMRFNDENPHACSIM</sequence>
<dbReference type="Pfam" id="PF00403">
    <property type="entry name" value="HMA"/>
    <property type="match status" value="2"/>
</dbReference>
<dbReference type="PANTHER" id="PTHR46413">
    <property type="entry name" value="HEAVY METAL-ASSOCIATED ISOPRENYLATED PLANT PROTEIN 6"/>
    <property type="match status" value="1"/>
</dbReference>
<dbReference type="InterPro" id="IPR036163">
    <property type="entry name" value="HMA_dom_sf"/>
</dbReference>
<evidence type="ECO:0000313" key="3">
    <source>
        <dbReference type="EMBL" id="KAJ4829689.1"/>
    </source>
</evidence>
<reference evidence="3" key="1">
    <citation type="submission" date="2022-02" db="EMBL/GenBank/DDBJ databases">
        <authorList>
            <person name="Henning P.M."/>
            <person name="McCubbin A.G."/>
            <person name="Shore J.S."/>
        </authorList>
    </citation>
    <scope>NUCLEOTIDE SEQUENCE</scope>
    <source>
        <strain evidence="3">F60SS</strain>
        <tissue evidence="3">Leaves</tissue>
    </source>
</reference>
<dbReference type="CDD" id="cd00371">
    <property type="entry name" value="HMA"/>
    <property type="match status" value="2"/>
</dbReference>
<feature type="compositionally biased region" description="Basic and acidic residues" evidence="1">
    <location>
        <begin position="18"/>
        <end position="34"/>
    </location>
</feature>
<name>A0A9Q0FF71_9ROSI</name>
<comment type="caution">
    <text evidence="3">The sequence shown here is derived from an EMBL/GenBank/DDBJ whole genome shotgun (WGS) entry which is preliminary data.</text>
</comment>
<dbReference type="Proteomes" id="UP001141552">
    <property type="component" value="Unassembled WGS sequence"/>
</dbReference>
<dbReference type="SUPFAM" id="SSF55008">
    <property type="entry name" value="HMA, heavy metal-associated domain"/>
    <property type="match status" value="2"/>
</dbReference>
<dbReference type="PROSITE" id="PS50846">
    <property type="entry name" value="HMA_2"/>
    <property type="match status" value="2"/>
</dbReference>
<organism evidence="3 4">
    <name type="scientific">Turnera subulata</name>
    <dbReference type="NCBI Taxonomy" id="218843"/>
    <lineage>
        <taxon>Eukaryota</taxon>
        <taxon>Viridiplantae</taxon>
        <taxon>Streptophyta</taxon>
        <taxon>Embryophyta</taxon>
        <taxon>Tracheophyta</taxon>
        <taxon>Spermatophyta</taxon>
        <taxon>Magnoliopsida</taxon>
        <taxon>eudicotyledons</taxon>
        <taxon>Gunneridae</taxon>
        <taxon>Pentapetalae</taxon>
        <taxon>rosids</taxon>
        <taxon>fabids</taxon>
        <taxon>Malpighiales</taxon>
        <taxon>Passifloraceae</taxon>
        <taxon>Turnera</taxon>
    </lineage>
</organism>
<feature type="domain" description="HMA" evidence="2">
    <location>
        <begin position="172"/>
        <end position="235"/>
    </location>
</feature>
<gene>
    <name evidence="3" type="ORF">Tsubulata_007492</name>
</gene>
<dbReference type="Gene3D" id="3.30.70.100">
    <property type="match status" value="2"/>
</dbReference>
<feature type="compositionally biased region" description="Basic and acidic residues" evidence="1">
    <location>
        <begin position="152"/>
        <end position="169"/>
    </location>
</feature>
<accession>A0A9Q0FF71</accession>
<feature type="compositionally biased region" description="Low complexity" evidence="1">
    <location>
        <begin position="8"/>
        <end position="17"/>
    </location>
</feature>
<dbReference type="InterPro" id="IPR044594">
    <property type="entry name" value="HIPP01/3/5/6"/>
</dbReference>
<feature type="compositionally biased region" description="Gly residues" evidence="1">
    <location>
        <begin position="263"/>
        <end position="280"/>
    </location>
</feature>
<feature type="compositionally biased region" description="Low complexity" evidence="1">
    <location>
        <begin position="138"/>
        <end position="151"/>
    </location>
</feature>
<evidence type="ECO:0000313" key="4">
    <source>
        <dbReference type="Proteomes" id="UP001141552"/>
    </source>
</evidence>
<dbReference type="PANTHER" id="PTHR46413:SF2">
    <property type="entry name" value="HEAVY METAL-ASSOCIATED ISOPRENYLATED PLANT PROTEIN 3"/>
    <property type="match status" value="1"/>
</dbReference>
<proteinExistence type="predicted"/>
<feature type="region of interest" description="Disordered" evidence="1">
    <location>
        <begin position="1"/>
        <end position="57"/>
    </location>
</feature>
<dbReference type="AlphaFoldDB" id="A0A9Q0FF71"/>
<evidence type="ECO:0000256" key="1">
    <source>
        <dbReference type="SAM" id="MobiDB-lite"/>
    </source>
</evidence>
<dbReference type="EMBL" id="JAKUCV010005828">
    <property type="protein sequence ID" value="KAJ4829689.1"/>
    <property type="molecule type" value="Genomic_DNA"/>
</dbReference>
<feature type="compositionally biased region" description="Basic and acidic residues" evidence="1">
    <location>
        <begin position="45"/>
        <end position="57"/>
    </location>
</feature>
<feature type="region of interest" description="Disordered" evidence="1">
    <location>
        <begin position="231"/>
        <end position="281"/>
    </location>
</feature>
<protein>
    <recommendedName>
        <fullName evidence="2">HMA domain-containing protein</fullName>
    </recommendedName>
</protein>
<feature type="compositionally biased region" description="Basic and acidic residues" evidence="1">
    <location>
        <begin position="231"/>
        <end position="254"/>
    </location>
</feature>